<evidence type="ECO:0000256" key="6">
    <source>
        <dbReference type="ARBA" id="ARBA00022781"/>
    </source>
</evidence>
<keyword evidence="11" id="KW-0066">ATP synthesis</keyword>
<keyword evidence="5 14" id="KW-0812">Transmembrane</keyword>
<dbReference type="GO" id="GO:0015986">
    <property type="term" value="P:proton motive force-driven ATP synthesis"/>
    <property type="evidence" value="ECO:0007669"/>
    <property type="project" value="InterPro"/>
</dbReference>
<evidence type="ECO:0000256" key="4">
    <source>
        <dbReference type="ARBA" id="ARBA00022547"/>
    </source>
</evidence>
<feature type="transmembrane region" description="Helical" evidence="15">
    <location>
        <begin position="6"/>
        <end position="24"/>
    </location>
</feature>
<evidence type="ECO:0000256" key="11">
    <source>
        <dbReference type="ARBA" id="ARBA00023310"/>
    </source>
</evidence>
<keyword evidence="7 15" id="KW-1133">Transmembrane helix</keyword>
<dbReference type="CTD" id="4509"/>
<evidence type="ECO:0000256" key="3">
    <source>
        <dbReference type="ARBA" id="ARBA00022448"/>
    </source>
</evidence>
<comment type="subunit">
    <text evidence="13">Component of the ATP synthase complex composed at least of ATP5F1A/subunit alpha, ATP5F1B/subunit beta, ATP5MC1/subunit c (homooctomer), MT-ATP6/subunit a, MT-ATP8/subunit 8, ATP5ME/subunit e, ATP5MF/subunit f, ATP5MG/subunit g, ATP5MK/subunit k, ATP5MJ/subunit j, ATP5F1C/subunit gamma, ATP5F1D/subunit delta, ATP5F1E/subunit epsilon, ATP5PF/subunit F6, ATP5PB/subunit b, ATP5PD/subunit d, ATP5PO/subunit OSCP. ATP synthase complex consists of a soluble F(1) head domain (subunits alpha(3) and beta(3)) - the catalytic core - and a membrane F(0) domain - the membrane proton channel (subunits c, a, 8, e, f, g, k and j). These two domains are linked by a central stalk (subunits gamma, delta, and epsilon) rotating inside the F1 region and a stationary peripheral stalk (subunits F6, b, d, and OSCP).</text>
</comment>
<dbReference type="GO" id="GO:0031966">
    <property type="term" value="C:mitochondrial membrane"/>
    <property type="evidence" value="ECO:0007669"/>
    <property type="project" value="UniProtKB-SubCell"/>
</dbReference>
<dbReference type="AlphaFoldDB" id="A0A023ND45"/>
<evidence type="ECO:0000256" key="2">
    <source>
        <dbReference type="ARBA" id="ARBA00008892"/>
    </source>
</evidence>
<dbReference type="GeneID" id="19099671"/>
<proteinExistence type="inferred from homology"/>
<evidence type="ECO:0000256" key="1">
    <source>
        <dbReference type="ARBA" id="ARBA00004304"/>
    </source>
</evidence>
<comment type="subcellular location">
    <subcellularLocation>
        <location evidence="1 14">Mitochondrion membrane</location>
        <topology evidence="1 14">Single-pass membrane protein</topology>
    </subcellularLocation>
</comment>
<evidence type="ECO:0000313" key="16">
    <source>
        <dbReference type="EMBL" id="AHW98916.1"/>
    </source>
</evidence>
<keyword evidence="8 14" id="KW-0406">Ion transport</keyword>
<comment type="similarity">
    <text evidence="2 14">Belongs to the ATPase protein 8 family.</text>
</comment>
<keyword evidence="4 14" id="KW-0138">CF(0)</keyword>
<keyword evidence="3 14" id="KW-0813">Transport</keyword>
<dbReference type="PANTHER" id="PTHR39937:SF1">
    <property type="entry name" value="ATP SYNTHASE PROTEIN 8"/>
    <property type="match status" value="1"/>
</dbReference>
<dbReference type="Pfam" id="PF00895">
    <property type="entry name" value="ATP-synt_8"/>
    <property type="match status" value="1"/>
</dbReference>
<comment type="function">
    <text evidence="12">Subunit 8, of the mitochondrial membrane ATP synthase complex (F(1)F(0) ATP synthase or Complex V) that produces ATP from ADP in the presence of a proton gradient across the membrane which is generated by electron transport complexes of the respiratory chain. ATP synthase complex consist of a soluble F(1) head domain - the catalytic core - and a membrane F(1) domain - the membrane proton channel. These two domains are linked by a central stalk rotating inside the F(1) region and a stationary peripheral stalk. During catalysis, ATP synthesis in the catalytic domain of F(1) is coupled via a rotary mechanism of the central stalk subunits to proton translocation. In vivo, can only synthesize ATP although its ATP hydrolase activity can be activated artificially in vitro. Part of the complex F(0) domain.</text>
</comment>
<reference evidence="16" key="2">
    <citation type="submission" date="2014-02" db="EMBL/GenBank/DDBJ databases">
        <authorList>
            <person name="Yang Y.Q."/>
            <person name="Xie Z."/>
            <person name="Peng C."/>
            <person name="Wang J.Y."/>
            <person name="Li S.S."/>
            <person name="Zhang Y."/>
            <person name="Zhang H."/>
            <person name="Lin H."/>
        </authorList>
    </citation>
    <scope>NUCLEOTIDE SEQUENCE</scope>
</reference>
<evidence type="ECO:0000256" key="10">
    <source>
        <dbReference type="ARBA" id="ARBA00023136"/>
    </source>
</evidence>
<evidence type="ECO:0000256" key="5">
    <source>
        <dbReference type="ARBA" id="ARBA00022692"/>
    </source>
</evidence>
<name>A0A023ND45_9TELE</name>
<keyword evidence="10 15" id="KW-0472">Membrane</keyword>
<keyword evidence="9 14" id="KW-0496">Mitochondrion</keyword>
<evidence type="ECO:0000256" key="15">
    <source>
        <dbReference type="SAM" id="Phobius"/>
    </source>
</evidence>
<organism evidence="16">
    <name type="scientific">Epinephelus tukula</name>
    <name type="common">potato grouper</name>
    <dbReference type="NCBI Taxonomy" id="327770"/>
    <lineage>
        <taxon>Eukaryota</taxon>
        <taxon>Metazoa</taxon>
        <taxon>Chordata</taxon>
        <taxon>Craniata</taxon>
        <taxon>Vertebrata</taxon>
        <taxon>Euteleostomi</taxon>
        <taxon>Actinopterygii</taxon>
        <taxon>Neopterygii</taxon>
        <taxon>Teleostei</taxon>
        <taxon>Neoteleostei</taxon>
        <taxon>Acanthomorphata</taxon>
        <taxon>Eupercaria</taxon>
        <taxon>Perciformes</taxon>
        <taxon>Serranoidei</taxon>
        <taxon>Serranidae</taxon>
        <taxon>Epinephelinae</taxon>
        <taxon>Epinephelini</taxon>
        <taxon>Epinephelus</taxon>
    </lineage>
</organism>
<dbReference type="PANTHER" id="PTHR39937">
    <property type="entry name" value="ATP SYNTHASE PROTEIN 8"/>
    <property type="match status" value="1"/>
</dbReference>
<dbReference type="EMBL" id="KJ414470">
    <property type="protein sequence ID" value="AHW98916.1"/>
    <property type="molecule type" value="Genomic_DNA"/>
</dbReference>
<accession>A0A023ND45</accession>
<dbReference type="RefSeq" id="YP_009027333.1">
    <property type="nucleotide sequence ID" value="NC_024039.1"/>
</dbReference>
<evidence type="ECO:0000256" key="12">
    <source>
        <dbReference type="ARBA" id="ARBA00053067"/>
    </source>
</evidence>
<reference evidence="16" key="1">
    <citation type="journal article" date="2014" name="Mitochondrial DNA">
        <title>The complete mitochondrial genome of the Epinephelus tukula (Perciformes, Serranidae).</title>
        <authorList>
            <person name="Yang Y."/>
            <person name="Xie Z."/>
            <person name="Peng C."/>
            <person name="Wang J."/>
            <person name="Li S."/>
            <person name="Zhang Y."/>
            <person name="Zhang H."/>
            <person name="Lin H."/>
        </authorList>
    </citation>
    <scope>NUCLEOTIDE SEQUENCE</scope>
</reference>
<sequence>MPQLLPLPWFGTLLFAWAVFLIFFPKKVTTHTFPYEPASLKPQKLEKTSWNWPWV</sequence>
<dbReference type="InterPro" id="IPR050635">
    <property type="entry name" value="ATPase_protein_8"/>
</dbReference>
<keyword evidence="6 14" id="KW-0375">Hydrogen ion transport</keyword>
<geneLocation type="mitochondrion" evidence="16"/>
<dbReference type="GO" id="GO:0045259">
    <property type="term" value="C:proton-transporting ATP synthase complex"/>
    <property type="evidence" value="ECO:0007669"/>
    <property type="project" value="UniProtKB-KW"/>
</dbReference>
<dbReference type="GO" id="GO:0015078">
    <property type="term" value="F:proton transmembrane transporter activity"/>
    <property type="evidence" value="ECO:0007669"/>
    <property type="project" value="InterPro"/>
</dbReference>
<dbReference type="InterPro" id="IPR001421">
    <property type="entry name" value="ATP8_metazoa"/>
</dbReference>
<evidence type="ECO:0000256" key="8">
    <source>
        <dbReference type="ARBA" id="ARBA00023065"/>
    </source>
</evidence>
<evidence type="ECO:0000256" key="14">
    <source>
        <dbReference type="RuleBase" id="RU003661"/>
    </source>
</evidence>
<protein>
    <recommendedName>
        <fullName evidence="14">ATP synthase complex subunit 8</fullName>
    </recommendedName>
</protein>
<evidence type="ECO:0000256" key="7">
    <source>
        <dbReference type="ARBA" id="ARBA00022989"/>
    </source>
</evidence>
<evidence type="ECO:0000256" key="13">
    <source>
        <dbReference type="ARBA" id="ARBA00064647"/>
    </source>
</evidence>
<gene>
    <name evidence="16" type="primary">ATP8</name>
</gene>
<evidence type="ECO:0000256" key="9">
    <source>
        <dbReference type="ARBA" id="ARBA00023128"/>
    </source>
</evidence>